<accession>A0A5K7YRR6</accession>
<feature type="transmembrane region" description="Helical" evidence="1">
    <location>
        <begin position="41"/>
        <end position="62"/>
    </location>
</feature>
<dbReference type="EMBL" id="AP021874">
    <property type="protein sequence ID" value="BBO71388.1"/>
    <property type="molecule type" value="Genomic_DNA"/>
</dbReference>
<keyword evidence="3" id="KW-1185">Reference proteome</keyword>
<organism evidence="2 3">
    <name type="scientific">Desulfosarcina alkanivorans</name>
    <dbReference type="NCBI Taxonomy" id="571177"/>
    <lineage>
        <taxon>Bacteria</taxon>
        <taxon>Pseudomonadati</taxon>
        <taxon>Thermodesulfobacteriota</taxon>
        <taxon>Desulfobacteria</taxon>
        <taxon>Desulfobacterales</taxon>
        <taxon>Desulfosarcinaceae</taxon>
        <taxon>Desulfosarcina</taxon>
    </lineage>
</organism>
<gene>
    <name evidence="2" type="ORF">DSCA_53180</name>
</gene>
<evidence type="ECO:0000313" key="2">
    <source>
        <dbReference type="EMBL" id="BBO71388.1"/>
    </source>
</evidence>
<dbReference type="KEGG" id="dalk:DSCA_53180"/>
<dbReference type="Pfam" id="PF18928">
    <property type="entry name" value="DUF5677"/>
    <property type="match status" value="1"/>
</dbReference>
<keyword evidence="1" id="KW-1133">Transmembrane helix</keyword>
<dbReference type="RefSeq" id="WP_155319238.1">
    <property type="nucleotide sequence ID" value="NZ_AP021874.1"/>
</dbReference>
<sequence>MYDKKFVTEKYSDFFDYAKDINRYCMAFLKKLKVSDKYDSIFIIHTLFLRLLEYFQGVFILLERGMMPPAKVLTRGMLEIVFILAALEKNPALLSCYFDQFQDGRKKALKAALQFKNDLLRNDAKKHDIEKHYVKLKKELCDKELRVLKPKEWAIEAEMEDFYNLYYVSYSNAIHSNLAALDDHLDETMNGLYLSFGPSDKDLYEVMKCCIYIIVNAAQITASANQEDITNELEGFKTELPAFDEKYLKDELTTA</sequence>
<dbReference type="Proteomes" id="UP000427906">
    <property type="component" value="Chromosome"/>
</dbReference>
<dbReference type="InterPro" id="IPR043733">
    <property type="entry name" value="DUF5677"/>
</dbReference>
<dbReference type="AlphaFoldDB" id="A0A5K7YRR6"/>
<evidence type="ECO:0000256" key="1">
    <source>
        <dbReference type="SAM" id="Phobius"/>
    </source>
</evidence>
<keyword evidence="1" id="KW-0472">Membrane</keyword>
<proteinExistence type="predicted"/>
<reference evidence="2 3" key="1">
    <citation type="submission" date="2019-11" db="EMBL/GenBank/DDBJ databases">
        <title>Comparative genomics of hydrocarbon-degrading Desulfosarcina strains.</title>
        <authorList>
            <person name="Watanabe M."/>
            <person name="Kojima H."/>
            <person name="Fukui M."/>
        </authorList>
    </citation>
    <scope>NUCLEOTIDE SEQUENCE [LARGE SCALE GENOMIC DNA]</scope>
    <source>
        <strain evidence="2 3">PL12</strain>
    </source>
</reference>
<protein>
    <submittedName>
        <fullName evidence="2">Uncharacterized protein</fullName>
    </submittedName>
</protein>
<name>A0A5K7YRR6_9BACT</name>
<keyword evidence="1" id="KW-0812">Transmembrane</keyword>
<evidence type="ECO:0000313" key="3">
    <source>
        <dbReference type="Proteomes" id="UP000427906"/>
    </source>
</evidence>